<gene>
    <name evidence="2" type="ORF">A1355_12995</name>
</gene>
<evidence type="ECO:0000259" key="1">
    <source>
        <dbReference type="Pfam" id="PF05685"/>
    </source>
</evidence>
<keyword evidence="2" id="KW-0378">Hydrolase</keyword>
<keyword evidence="3" id="KW-1185">Reference proteome</keyword>
<dbReference type="Proteomes" id="UP000077628">
    <property type="component" value="Unassembled WGS sequence"/>
</dbReference>
<reference evidence="3" key="1">
    <citation type="submission" date="2016-03" db="EMBL/GenBank/DDBJ databases">
        <authorList>
            <person name="Heylen K."/>
            <person name="De Vos P."/>
            <person name="Vekeman B."/>
        </authorList>
    </citation>
    <scope>NUCLEOTIDE SEQUENCE [LARGE SCALE GENOMIC DNA]</scope>
    <source>
        <strain evidence="3">R-45383</strain>
    </source>
</reference>
<comment type="caution">
    <text evidence="2">The sequence shown here is derived from an EMBL/GenBank/DDBJ whole genome shotgun (WGS) entry which is preliminary data.</text>
</comment>
<keyword evidence="2" id="KW-0540">Nuclease</keyword>
<dbReference type="RefSeq" id="WP_064031139.1">
    <property type="nucleotide sequence ID" value="NZ_LUUK01000205.1"/>
</dbReference>
<protein>
    <submittedName>
        <fullName evidence="2">Restriction endonuclease</fullName>
    </submittedName>
</protein>
<dbReference type="AlphaFoldDB" id="A0A177N7B4"/>
<dbReference type="STRING" id="702114.A1355_12995"/>
<feature type="domain" description="Putative restriction endonuclease" evidence="1">
    <location>
        <begin position="20"/>
        <end position="190"/>
    </location>
</feature>
<organism evidence="2 3">
    <name type="scientific">Methylomonas koyamae</name>
    <dbReference type="NCBI Taxonomy" id="702114"/>
    <lineage>
        <taxon>Bacteria</taxon>
        <taxon>Pseudomonadati</taxon>
        <taxon>Pseudomonadota</taxon>
        <taxon>Gammaproteobacteria</taxon>
        <taxon>Methylococcales</taxon>
        <taxon>Methylococcaceae</taxon>
        <taxon>Methylomonas</taxon>
    </lineage>
</organism>
<name>A0A177N7B4_9GAMM</name>
<keyword evidence="2" id="KW-0255">Endonuclease</keyword>
<dbReference type="CDD" id="cd06260">
    <property type="entry name" value="DUF820-like"/>
    <property type="match status" value="1"/>
</dbReference>
<dbReference type="EMBL" id="LUUK01000205">
    <property type="protein sequence ID" value="OAI13948.1"/>
    <property type="molecule type" value="Genomic_DNA"/>
</dbReference>
<proteinExistence type="predicted"/>
<dbReference type="InterPro" id="IPR012296">
    <property type="entry name" value="Nuclease_put_TT1808"/>
</dbReference>
<sequence length="201" mass="23313">MTTITELSQLDPNGHYSYADYLSWSLNETIELIKGKISLMSPAPSLDHQRVSWQLNGLLFEYFRKKPCRAFAAPFDVRLYDRRKSVAANQDIYTVVQPDLCVIRDVEKLDPRGCLGAPDWIIEILSKGNSKKEIQTKFELYRESGVKEYWIVYPFEQAVHQFVLDEEQDQYRLLAMFAGEDTASPHMFPDCMVDLQEVFAE</sequence>
<dbReference type="InterPro" id="IPR011335">
    <property type="entry name" value="Restrct_endonuc-II-like"/>
</dbReference>
<dbReference type="InterPro" id="IPR008538">
    <property type="entry name" value="Uma2"/>
</dbReference>
<dbReference type="PANTHER" id="PTHR34107:SF4">
    <property type="entry name" value="SLL1222 PROTEIN"/>
    <property type="match status" value="1"/>
</dbReference>
<dbReference type="PANTHER" id="PTHR34107">
    <property type="entry name" value="SLL0198 PROTEIN-RELATED"/>
    <property type="match status" value="1"/>
</dbReference>
<accession>A0A177N7B4</accession>
<evidence type="ECO:0000313" key="2">
    <source>
        <dbReference type="EMBL" id="OAI13948.1"/>
    </source>
</evidence>
<dbReference type="GO" id="GO:0004519">
    <property type="term" value="F:endonuclease activity"/>
    <property type="evidence" value="ECO:0007669"/>
    <property type="project" value="UniProtKB-KW"/>
</dbReference>
<dbReference type="OrthoDB" id="9799703at2"/>
<dbReference type="SUPFAM" id="SSF52980">
    <property type="entry name" value="Restriction endonuclease-like"/>
    <property type="match status" value="1"/>
</dbReference>
<evidence type="ECO:0000313" key="3">
    <source>
        <dbReference type="Proteomes" id="UP000077628"/>
    </source>
</evidence>
<dbReference type="Gene3D" id="3.90.1570.10">
    <property type="entry name" value="tt1808, chain A"/>
    <property type="match status" value="1"/>
</dbReference>
<dbReference type="Pfam" id="PF05685">
    <property type="entry name" value="Uma2"/>
    <property type="match status" value="1"/>
</dbReference>